<name>A0A1G4YMH4_9ACTN</name>
<feature type="compositionally biased region" description="Acidic residues" evidence="1">
    <location>
        <begin position="233"/>
        <end position="259"/>
    </location>
</feature>
<organism evidence="2 3">
    <name type="scientific">Klenkia marina</name>
    <dbReference type="NCBI Taxonomy" id="1960309"/>
    <lineage>
        <taxon>Bacteria</taxon>
        <taxon>Bacillati</taxon>
        <taxon>Actinomycetota</taxon>
        <taxon>Actinomycetes</taxon>
        <taxon>Geodermatophilales</taxon>
        <taxon>Geodermatophilaceae</taxon>
        <taxon>Klenkia</taxon>
    </lineage>
</organism>
<dbReference type="InterPro" id="IPR011990">
    <property type="entry name" value="TPR-like_helical_dom_sf"/>
</dbReference>
<dbReference type="RefSeq" id="WP_092805703.1">
    <property type="nucleotide sequence ID" value="NZ_FMUH01000005.1"/>
</dbReference>
<protein>
    <recommendedName>
        <fullName evidence="4">Tetratricopeptide repeat-containing protein</fullName>
    </recommendedName>
</protein>
<gene>
    <name evidence="2" type="ORF">SAMN03159343_2984</name>
</gene>
<dbReference type="SUPFAM" id="SSF48452">
    <property type="entry name" value="TPR-like"/>
    <property type="match status" value="1"/>
</dbReference>
<dbReference type="EMBL" id="FMUH01000005">
    <property type="protein sequence ID" value="SCX54018.1"/>
    <property type="molecule type" value="Genomic_DNA"/>
</dbReference>
<keyword evidence="3" id="KW-1185">Reference proteome</keyword>
<feature type="region of interest" description="Disordered" evidence="1">
    <location>
        <begin position="233"/>
        <end position="380"/>
    </location>
</feature>
<dbReference type="AlphaFoldDB" id="A0A1G4YMH4"/>
<evidence type="ECO:0000313" key="3">
    <source>
        <dbReference type="Proteomes" id="UP000198981"/>
    </source>
</evidence>
<sequence>MEQRRASGPPIPEWADPRELDGSVRRALKGLESRNATVVGQHLAAAGGLLDEDPQAALTHAQAARERASRIAVVREAVGVAAYHAGDFTEAARELRAYRRMSGDESYRAVLADCERALGRPDVALRLVAEALTEDPDTDEVVELRLVEAGARQDLGEVAAAALVLEAALGGRPTPEQLAPGDLGQLRLATAYADLLESRGDEQQAQAWFEAIMAADPADETGVAARFDDVEYDDELDDESDGGSEDVDAEHVDAEDDGAEGGSHAGDAHGSAADDGSRAEDPAAADGDVEPDTEASVDQDVDQDVELPETTVGADYDPDEQDLEDEVAELLGEIPAPGFSDTPAAQPPVQTQPRPMPADTAGLFSAPEDGPSGEHTPPTN</sequence>
<dbReference type="Proteomes" id="UP000198981">
    <property type="component" value="Unassembled WGS sequence"/>
</dbReference>
<evidence type="ECO:0008006" key="4">
    <source>
        <dbReference type="Google" id="ProtNLM"/>
    </source>
</evidence>
<dbReference type="STRING" id="1960309.SAMN03159343_2984"/>
<evidence type="ECO:0000313" key="2">
    <source>
        <dbReference type="EMBL" id="SCX54018.1"/>
    </source>
</evidence>
<evidence type="ECO:0000256" key="1">
    <source>
        <dbReference type="SAM" id="MobiDB-lite"/>
    </source>
</evidence>
<feature type="compositionally biased region" description="Acidic residues" evidence="1">
    <location>
        <begin position="316"/>
        <end position="328"/>
    </location>
</feature>
<reference evidence="3" key="1">
    <citation type="submission" date="2016-10" db="EMBL/GenBank/DDBJ databases">
        <authorList>
            <person name="Varghese N."/>
            <person name="Submissions S."/>
        </authorList>
    </citation>
    <scope>NUCLEOTIDE SEQUENCE [LARGE SCALE GENOMIC DNA]</scope>
    <source>
        <strain evidence="3">DSM 45722</strain>
    </source>
</reference>
<proteinExistence type="predicted"/>
<accession>A0A1G4YMH4</accession>
<dbReference type="OrthoDB" id="3215237at2"/>
<feature type="compositionally biased region" description="Acidic residues" evidence="1">
    <location>
        <begin position="287"/>
        <end position="307"/>
    </location>
</feature>
<feature type="compositionally biased region" description="Low complexity" evidence="1">
    <location>
        <begin position="342"/>
        <end position="353"/>
    </location>
</feature>
<dbReference type="Gene3D" id="1.25.40.10">
    <property type="entry name" value="Tetratricopeptide repeat domain"/>
    <property type="match status" value="1"/>
</dbReference>